<accession>A0A5M3XNM1</accession>
<evidence type="ECO:0000313" key="3">
    <source>
        <dbReference type="Proteomes" id="UP000377595"/>
    </source>
</evidence>
<gene>
    <name evidence="2" type="ORF">Aple_054500</name>
</gene>
<dbReference type="Gene3D" id="3.40.50.1950">
    <property type="entry name" value="Flavin prenyltransferase-like"/>
    <property type="match status" value="1"/>
</dbReference>
<proteinExistence type="predicted"/>
<dbReference type="OrthoDB" id="161343at2"/>
<name>A0A5M3XNM1_9ACTN</name>
<evidence type="ECO:0000259" key="1">
    <source>
        <dbReference type="Pfam" id="PF02441"/>
    </source>
</evidence>
<dbReference type="SUPFAM" id="SSF52507">
    <property type="entry name" value="Homo-oligomeric flavin-containing Cys decarboxylases, HFCD"/>
    <property type="match status" value="1"/>
</dbReference>
<organism evidence="2 3">
    <name type="scientific">Acrocarpospora pleiomorpha</name>
    <dbReference type="NCBI Taxonomy" id="90975"/>
    <lineage>
        <taxon>Bacteria</taxon>
        <taxon>Bacillati</taxon>
        <taxon>Actinomycetota</taxon>
        <taxon>Actinomycetes</taxon>
        <taxon>Streptosporangiales</taxon>
        <taxon>Streptosporangiaceae</taxon>
        <taxon>Acrocarpospora</taxon>
    </lineage>
</organism>
<comment type="caution">
    <text evidence="2">The sequence shown here is derived from an EMBL/GenBank/DDBJ whole genome shotgun (WGS) entry which is preliminary data.</text>
</comment>
<keyword evidence="3" id="KW-1185">Reference proteome</keyword>
<dbReference type="EMBL" id="BLAF01000031">
    <property type="protein sequence ID" value="GES22552.1"/>
    <property type="molecule type" value="Genomic_DNA"/>
</dbReference>
<dbReference type="GO" id="GO:0003824">
    <property type="term" value="F:catalytic activity"/>
    <property type="evidence" value="ECO:0007669"/>
    <property type="project" value="InterPro"/>
</dbReference>
<evidence type="ECO:0000313" key="2">
    <source>
        <dbReference type="EMBL" id="GES22552.1"/>
    </source>
</evidence>
<dbReference type="RefSeq" id="WP_155347487.1">
    <property type="nucleotide sequence ID" value="NZ_BAAAHM010000013.1"/>
</dbReference>
<dbReference type="Pfam" id="PF02441">
    <property type="entry name" value="Flavoprotein"/>
    <property type="match status" value="1"/>
</dbReference>
<feature type="domain" description="Flavoprotein" evidence="1">
    <location>
        <begin position="10"/>
        <end position="138"/>
    </location>
</feature>
<dbReference type="InterPro" id="IPR003382">
    <property type="entry name" value="Flavoprotein"/>
</dbReference>
<protein>
    <submittedName>
        <fullName evidence="2">Flavoprotein</fullName>
    </submittedName>
</protein>
<reference evidence="2 3" key="1">
    <citation type="submission" date="2019-10" db="EMBL/GenBank/DDBJ databases">
        <title>Whole genome shotgun sequence of Acrocarpospora pleiomorpha NBRC 16267.</title>
        <authorList>
            <person name="Ichikawa N."/>
            <person name="Kimura A."/>
            <person name="Kitahashi Y."/>
            <person name="Komaki H."/>
            <person name="Oguchi A."/>
        </authorList>
    </citation>
    <scope>NUCLEOTIDE SEQUENCE [LARGE SCALE GENOMIC DNA]</scope>
    <source>
        <strain evidence="2 3">NBRC 16267</strain>
    </source>
</reference>
<sequence length="181" mass="19114">MTSPTGKVLYIIVCAAGPAADVGKLVTLAHDQGWTVQIIATPPALGFIDAPALEKQTGRPIRSQYRTPGEPKSPQADAIIVAPATYNTINKFAHGTADTYALGLLAEAPGLNIPVIILPFVNTALATRAPFRHAVDQLHAEGIRVLLGPGDFEPHPPNSGGNRINAYPWKRALEALAELSS</sequence>
<dbReference type="InterPro" id="IPR036551">
    <property type="entry name" value="Flavin_trans-like"/>
</dbReference>
<dbReference type="AlphaFoldDB" id="A0A5M3XNM1"/>
<dbReference type="Proteomes" id="UP000377595">
    <property type="component" value="Unassembled WGS sequence"/>
</dbReference>